<gene>
    <name evidence="2" type="primary">amfT</name>
    <name evidence="2" type="ordered locus">BAMF_0778</name>
</gene>
<dbReference type="InterPro" id="IPR058053">
    <property type="entry name" value="RamC_C"/>
</dbReference>
<dbReference type="PANTHER" id="PTHR44167:SF24">
    <property type="entry name" value="SERINE_THREONINE-PROTEIN KINASE CHK2"/>
    <property type="match status" value="1"/>
</dbReference>
<dbReference type="InterPro" id="IPR057929">
    <property type="entry name" value="RamC_N"/>
</dbReference>
<dbReference type="GO" id="GO:0005975">
    <property type="term" value="P:carbohydrate metabolic process"/>
    <property type="evidence" value="ECO:0007669"/>
    <property type="project" value="InterPro"/>
</dbReference>
<organism evidence="2 3">
    <name type="scientific">Bacillus amyloliquefaciens (strain ATCC 23350 / DSM 7 / BCRC 11601 / CCUG 28519 / NBRC 15535 / NRRL B-14393 / F)</name>
    <dbReference type="NCBI Taxonomy" id="692420"/>
    <lineage>
        <taxon>Bacteria</taxon>
        <taxon>Bacillati</taxon>
        <taxon>Bacillota</taxon>
        <taxon>Bacilli</taxon>
        <taxon>Bacillales</taxon>
        <taxon>Bacillaceae</taxon>
        <taxon>Bacillus</taxon>
        <taxon>Bacillus amyloliquefaciens group</taxon>
    </lineage>
</organism>
<dbReference type="Pfam" id="PF00069">
    <property type="entry name" value="Pkinase"/>
    <property type="match status" value="1"/>
</dbReference>
<dbReference type="Gene3D" id="1.10.510.10">
    <property type="entry name" value="Transferase(Phosphotransferase) domain 1"/>
    <property type="match status" value="1"/>
</dbReference>
<sequence>MDKKLVYFQHMSEDSKYYIEKSPNAETDPYEVHNIPNYYTVSTEYKSPWKFYNNPNHTLKEQGWKIHVSATMNNAQDILEVVSQIIFKHQIPFKHIKDKQSLFNMNSKHGNRTSSGKFIAIYPSSNNMFFRLLNELYEELKHYENGPYILNDKSWKDSNIYYRYGAFKNIYNERGELCIKDENGNLIPDNRQPYYKIPEFVSDFDQYLDSKNNLLDTQDVSNFNDYEFQGVLRFNNGGGIYTGIRKLDGKKVVIKEGRPKVGLDGQFNDAIDRLNIEYEALNKLTDVEGVVNVLDYFKAWKHVFLVEEFVEGVTLQTWCAINYPFNVENDKNEYISKVKKIINSLVKTIKLVHSKDVGMGDLQPQNIMITPESNVKIIDFEAASALSEENGALQTIGYTNKKNKNHKERDWYALKKVLRFCILPIGPVADIEETIKKKHDMWIEDEFGKDVYQYVVNTENLCDKYLSDTKEKIFKNSYDSKIQKEMDMSKVIKGLRNSIESNILPNSSLIHGDVRQFVMPSGKLNVLTGGTGAALALYRSGNVSKEVWDWIENVLLEKLNVLNDDVGLFTGRAGIAATLYELGYIEQAMDLFNNLSYEDMKDISLRSGLSGIGLSLISLYMEENNNDFLVTSEKIADQIEKRIIEDDKLSVTDFAAVPIGLIDGWSGISLFYAALYSVTKNEKYYLKSKEYIERDLKHCKVDEETNTLQTYDDQNPRLLPYLSGGSIGIGIAIWYLNYVKNNNLFREELEQIINLNKVRIAYSGGLFDGIGSFLLIPPMTKEKNEISQHIELALRKLELFLIRKDDQVLFPGNFSFRLADDYYSGSAGIILGINSIQFSNPLYWLPIIKIDSFLRKTKKELLLNN</sequence>
<dbReference type="Pfam" id="PF25816">
    <property type="entry name" value="RamC_N"/>
    <property type="match status" value="1"/>
</dbReference>
<keyword evidence="2" id="KW-0418">Kinase</keyword>
<reference evidence="3" key="2">
    <citation type="journal article" date="2011" name="J. Biotechnol.">
        <title>Genome sequence of B. amyloliquefaciens type strain DSM7(T) reveals differences to plant-associated B. amyloliquefaciens FZB42.</title>
        <authorList>
            <person name="Ruckert C."/>
            <person name="Blom J."/>
            <person name="Chen X."/>
            <person name="Reva O."/>
            <person name="Borriss R."/>
        </authorList>
    </citation>
    <scope>NUCLEOTIDE SEQUENCE [LARGE SCALE GENOMIC DNA]</scope>
    <source>
        <strain evidence="3">DSM 7</strain>
    </source>
</reference>
<name>A0A9P1NGW7_BACAS</name>
<evidence type="ECO:0000259" key="1">
    <source>
        <dbReference type="PROSITE" id="PS50011"/>
    </source>
</evidence>
<accession>A0A9P1NGW7</accession>
<proteinExistence type="predicted"/>
<dbReference type="SMART" id="SM01260">
    <property type="entry name" value="LANC_like"/>
    <property type="match status" value="1"/>
</dbReference>
<dbReference type="Pfam" id="PF05147">
    <property type="entry name" value="LANC_like"/>
    <property type="match status" value="1"/>
</dbReference>
<dbReference type="CDD" id="cd04791">
    <property type="entry name" value="LanC_SerThrkinase"/>
    <property type="match status" value="1"/>
</dbReference>
<dbReference type="InterPro" id="IPR000719">
    <property type="entry name" value="Prot_kinase_dom"/>
</dbReference>
<protein>
    <submittedName>
        <fullName evidence="2">Ribosomal protein S6 kinase alpha-6 S6K-alpha 6 S6K-alpha 6-like</fullName>
        <ecNumber evidence="2">2.7.11.1</ecNumber>
    </submittedName>
</protein>
<dbReference type="InterPro" id="IPR011009">
    <property type="entry name" value="Kinase-like_dom_sf"/>
</dbReference>
<dbReference type="InterPro" id="IPR012341">
    <property type="entry name" value="6hp_glycosidase-like_sf"/>
</dbReference>
<dbReference type="InterPro" id="IPR038498">
    <property type="entry name" value="OspF/SpvC_sf"/>
</dbReference>
<dbReference type="Gene3D" id="1.50.10.10">
    <property type="match status" value="1"/>
</dbReference>
<keyword evidence="2" id="KW-0808">Transferase</keyword>
<dbReference type="PROSITE" id="PS50011">
    <property type="entry name" value="PROTEIN_KINASE_DOM"/>
    <property type="match status" value="1"/>
</dbReference>
<dbReference type="Proteomes" id="UP000006562">
    <property type="component" value="Chromosome"/>
</dbReference>
<dbReference type="EC" id="2.7.11.1" evidence="2"/>
<evidence type="ECO:0000313" key="2">
    <source>
        <dbReference type="EMBL" id="CBI41904.1"/>
    </source>
</evidence>
<dbReference type="PANTHER" id="PTHR44167">
    <property type="entry name" value="OVARIAN-SPECIFIC SERINE/THREONINE-PROTEIN KINASE LOK-RELATED"/>
    <property type="match status" value="1"/>
</dbReference>
<dbReference type="InterPro" id="IPR053524">
    <property type="entry name" value="Aerial_hyphae_peptide-synth"/>
</dbReference>
<feature type="domain" description="Protein kinase" evidence="1">
    <location>
        <begin position="226"/>
        <end position="499"/>
    </location>
</feature>
<dbReference type="KEGG" id="bao:BAMF_0778"/>
<dbReference type="SMART" id="SM00220">
    <property type="entry name" value="S_TKc"/>
    <property type="match status" value="1"/>
</dbReference>
<evidence type="ECO:0000313" key="3">
    <source>
        <dbReference type="Proteomes" id="UP000006562"/>
    </source>
</evidence>
<dbReference type="InterPro" id="IPR007822">
    <property type="entry name" value="LANC-like"/>
</dbReference>
<dbReference type="GO" id="GO:0005524">
    <property type="term" value="F:ATP binding"/>
    <property type="evidence" value="ECO:0007669"/>
    <property type="project" value="InterPro"/>
</dbReference>
<dbReference type="NCBIfam" id="NF038151">
    <property type="entry name" value="lanthi_synth_III"/>
    <property type="match status" value="1"/>
</dbReference>
<dbReference type="SUPFAM" id="SSF56112">
    <property type="entry name" value="Protein kinase-like (PK-like)"/>
    <property type="match status" value="1"/>
</dbReference>
<dbReference type="EMBL" id="FN597644">
    <property type="protein sequence ID" value="CBI41904.1"/>
    <property type="molecule type" value="Genomic_DNA"/>
</dbReference>
<keyword evidence="3" id="KW-1185">Reference proteome</keyword>
<reference evidence="2 3" key="1">
    <citation type="journal article" date="2011" name="Int. J. Syst. Evol. Microbiol.">
        <title>Relationship of Bacillus amyloliquefaciens clades associated with strains DSM 7T and FZB42T: a proposal for Bacillus amyloliquefaciens subsp. amyloliquefaciens subsp. nov. and Bacillus amyloliquefaciens subsp. plantarum subsp. nov. based on complete genome sequence comparisons.</title>
        <authorList>
            <person name="Borriss R."/>
            <person name="Chen X.H."/>
            <person name="Rueckert C."/>
            <person name="Blom J."/>
            <person name="Becker A."/>
            <person name="Baumgarth B."/>
            <person name="Fan B."/>
            <person name="Pukall R."/>
            <person name="Schumann P."/>
            <person name="Sproer C."/>
            <person name="Junge H."/>
            <person name="Vater J."/>
            <person name="Puhler A."/>
            <person name="Klenk H.P."/>
        </authorList>
    </citation>
    <scope>NUCLEOTIDE SEQUENCE [LARGE SCALE GENOMIC DNA]</scope>
    <source>
        <strain evidence="3">DSM 7</strain>
    </source>
</reference>
<dbReference type="GO" id="GO:0031179">
    <property type="term" value="P:peptide modification"/>
    <property type="evidence" value="ECO:0007669"/>
    <property type="project" value="InterPro"/>
</dbReference>
<dbReference type="RefSeq" id="WP_013351405.1">
    <property type="nucleotide sequence ID" value="NC_014551.1"/>
</dbReference>
<dbReference type="SUPFAM" id="SSF158745">
    <property type="entry name" value="LanC-like"/>
    <property type="match status" value="1"/>
</dbReference>
<dbReference type="AlphaFoldDB" id="A0A9P1NGW7"/>
<dbReference type="Gene3D" id="3.30.2430.10">
    <property type="entry name" value="phosphothreonine lyase"/>
    <property type="match status" value="1"/>
</dbReference>
<dbReference type="GO" id="GO:0004674">
    <property type="term" value="F:protein serine/threonine kinase activity"/>
    <property type="evidence" value="ECO:0007669"/>
    <property type="project" value="UniProtKB-EC"/>
</dbReference>